<evidence type="ECO:0000256" key="1">
    <source>
        <dbReference type="SAM" id="Phobius"/>
    </source>
</evidence>
<feature type="transmembrane region" description="Helical" evidence="1">
    <location>
        <begin position="6"/>
        <end position="23"/>
    </location>
</feature>
<keyword evidence="1" id="KW-1133">Transmembrane helix</keyword>
<reference evidence="3" key="1">
    <citation type="submission" date="2016-09" db="EMBL/GenBank/DDBJ databases">
        <authorList>
            <person name="Gulvik C.A."/>
        </authorList>
    </citation>
    <scope>NUCLEOTIDE SEQUENCE [LARGE SCALE GENOMIC DNA]</scope>
    <source>
        <strain evidence="3">DSM 23328</strain>
    </source>
</reference>
<dbReference type="Proteomes" id="UP000094068">
    <property type="component" value="Unassembled WGS sequence"/>
</dbReference>
<evidence type="ECO:0000313" key="2">
    <source>
        <dbReference type="EMBL" id="OEG09483.1"/>
    </source>
</evidence>
<dbReference type="STRING" id="903984.BCR21_14105"/>
<evidence type="ECO:0000313" key="3">
    <source>
        <dbReference type="Proteomes" id="UP000094068"/>
    </source>
</evidence>
<dbReference type="RefSeq" id="WP_069647161.1">
    <property type="nucleotide sequence ID" value="NZ_MIJZ01000016.1"/>
</dbReference>
<sequence>MLKKFFISILSLIVLSIGGLFLYNNFKHKPVYGIILLDKDGTKVNNSINAQKKDIEKHVVVEGKWVEPTKTLALNVTDAKKIIVFNGFKKVTGSKDNYKFEPVKKISPNEVSSFSKESTSMVTDEAYKAFPSPINEYVTLGESSAHVNNLLILPDKQYNAFTGSPISLGVLKVKSDASKVLINYNKVEMNQLYNESGA</sequence>
<keyword evidence="1" id="KW-0472">Membrane</keyword>
<dbReference type="OrthoDB" id="2193643at2"/>
<accession>A0A1E5G9V6</accession>
<keyword evidence="3" id="KW-1185">Reference proteome</keyword>
<dbReference type="Pfam" id="PF17294">
    <property type="entry name" value="Lipoprotein_22"/>
    <property type="match status" value="1"/>
</dbReference>
<name>A0A1E5G9V6_9ENTE</name>
<dbReference type="EMBL" id="MIJZ01000016">
    <property type="protein sequence ID" value="OEG09483.1"/>
    <property type="molecule type" value="Genomic_DNA"/>
</dbReference>
<gene>
    <name evidence="2" type="ORF">BCR21_14105</name>
</gene>
<organism evidence="2 3">
    <name type="scientific">Enterococcus ureasiticus</name>
    <dbReference type="NCBI Taxonomy" id="903984"/>
    <lineage>
        <taxon>Bacteria</taxon>
        <taxon>Bacillati</taxon>
        <taxon>Bacillota</taxon>
        <taxon>Bacilli</taxon>
        <taxon>Lactobacillales</taxon>
        <taxon>Enterococcaceae</taxon>
        <taxon>Enterococcus</taxon>
    </lineage>
</organism>
<comment type="caution">
    <text evidence="2">The sequence shown here is derived from an EMBL/GenBank/DDBJ whole genome shotgun (WGS) entry which is preliminary data.</text>
</comment>
<dbReference type="InterPro" id="IPR035253">
    <property type="entry name" value="Lipoprotein_22_bac"/>
</dbReference>
<keyword evidence="1" id="KW-0812">Transmembrane</keyword>
<dbReference type="AlphaFoldDB" id="A0A1E5G9V6"/>
<protein>
    <submittedName>
        <fullName evidence="2">Uncharacterized protein</fullName>
    </submittedName>
</protein>
<proteinExistence type="predicted"/>